<feature type="DNA-binding region" description="H-T-H motif" evidence="2">
    <location>
        <begin position="22"/>
        <end position="41"/>
    </location>
</feature>
<dbReference type="RefSeq" id="WP_176005244.1">
    <property type="nucleotide sequence ID" value="NZ_JABWMI010000006.1"/>
</dbReference>
<feature type="domain" description="HTH tetR-type" evidence="3">
    <location>
        <begin position="1"/>
        <end position="59"/>
    </location>
</feature>
<reference evidence="4 5" key="1">
    <citation type="submission" date="2020-07" db="EMBL/GenBank/DDBJ databases">
        <authorList>
            <person name="Sun Q."/>
        </authorList>
    </citation>
    <scope>NUCLEOTIDE SEQUENCE [LARGE SCALE GENOMIC DNA]</scope>
    <source>
        <strain evidence="4 5">MAH-1</strain>
    </source>
</reference>
<evidence type="ECO:0000256" key="1">
    <source>
        <dbReference type="ARBA" id="ARBA00023125"/>
    </source>
</evidence>
<dbReference type="InterPro" id="IPR050624">
    <property type="entry name" value="HTH-type_Tx_Regulator"/>
</dbReference>
<dbReference type="InterPro" id="IPR009057">
    <property type="entry name" value="Homeodomain-like_sf"/>
</dbReference>
<dbReference type="PANTHER" id="PTHR43479:SF11">
    <property type="entry name" value="ACREF_ENVCD OPERON REPRESSOR-RELATED"/>
    <property type="match status" value="1"/>
</dbReference>
<dbReference type="SUPFAM" id="SSF46689">
    <property type="entry name" value="Homeodomain-like"/>
    <property type="match status" value="1"/>
</dbReference>
<name>A0A7Y8Y0P0_9FLAO</name>
<dbReference type="PRINTS" id="PR00455">
    <property type="entry name" value="HTHTETR"/>
</dbReference>
<organism evidence="4 5">
    <name type="scientific">Flavobacterium agri</name>
    <dbReference type="NCBI Taxonomy" id="2743471"/>
    <lineage>
        <taxon>Bacteria</taxon>
        <taxon>Pseudomonadati</taxon>
        <taxon>Bacteroidota</taxon>
        <taxon>Flavobacteriia</taxon>
        <taxon>Flavobacteriales</taxon>
        <taxon>Flavobacteriaceae</taxon>
        <taxon>Flavobacterium</taxon>
    </lineage>
</organism>
<gene>
    <name evidence="4" type="ORF">HZF10_05840</name>
</gene>
<dbReference type="AlphaFoldDB" id="A0A7Y8Y0P0"/>
<keyword evidence="1 2" id="KW-0238">DNA-binding</keyword>
<dbReference type="PROSITE" id="PS50977">
    <property type="entry name" value="HTH_TETR_2"/>
    <property type="match status" value="1"/>
</dbReference>
<dbReference type="EMBL" id="JACBJI010000002">
    <property type="protein sequence ID" value="NYA70434.1"/>
    <property type="molecule type" value="Genomic_DNA"/>
</dbReference>
<protein>
    <submittedName>
        <fullName evidence="4">TetR/AcrR family transcriptional regulator</fullName>
    </submittedName>
</protein>
<evidence type="ECO:0000313" key="4">
    <source>
        <dbReference type="EMBL" id="NYA70434.1"/>
    </source>
</evidence>
<dbReference type="InterPro" id="IPR001647">
    <property type="entry name" value="HTH_TetR"/>
</dbReference>
<keyword evidence="5" id="KW-1185">Reference proteome</keyword>
<dbReference type="GO" id="GO:0003677">
    <property type="term" value="F:DNA binding"/>
    <property type="evidence" value="ECO:0007669"/>
    <property type="project" value="UniProtKB-UniRule"/>
</dbReference>
<proteinExistence type="predicted"/>
<dbReference type="Proteomes" id="UP000535020">
    <property type="component" value="Unassembled WGS sequence"/>
</dbReference>
<evidence type="ECO:0000313" key="5">
    <source>
        <dbReference type="Proteomes" id="UP000535020"/>
    </source>
</evidence>
<sequence length="197" mass="23209">MKDKIVAKATEMFLKFGFKSVTMDDIANDMGISKKTIYKYFINKEVLVIESTSTVHQHVIDTIASIVEKNYNPVEENFEIRKIFEGIFQSADASPLYQLKKHYPDIYKLVMDKEEHECFQYMRHNIQRGIEQGYYRENLDLENSMRFYWTLIMHINETTMLEKDAKKLELAALCYHTRAIGTEKGIQELEKQLSINT</sequence>
<evidence type="ECO:0000259" key="3">
    <source>
        <dbReference type="PROSITE" id="PS50977"/>
    </source>
</evidence>
<dbReference type="InterPro" id="IPR036271">
    <property type="entry name" value="Tet_transcr_reg_TetR-rel_C_sf"/>
</dbReference>
<accession>A0A7Y8Y0P0</accession>
<evidence type="ECO:0000256" key="2">
    <source>
        <dbReference type="PROSITE-ProRule" id="PRU00335"/>
    </source>
</evidence>
<dbReference type="Gene3D" id="1.10.357.10">
    <property type="entry name" value="Tetracycline Repressor, domain 2"/>
    <property type="match status" value="1"/>
</dbReference>
<dbReference type="SUPFAM" id="SSF48498">
    <property type="entry name" value="Tetracyclin repressor-like, C-terminal domain"/>
    <property type="match status" value="1"/>
</dbReference>
<dbReference type="PANTHER" id="PTHR43479">
    <property type="entry name" value="ACREF/ENVCD OPERON REPRESSOR-RELATED"/>
    <property type="match status" value="1"/>
</dbReference>
<comment type="caution">
    <text evidence="4">The sequence shown here is derived from an EMBL/GenBank/DDBJ whole genome shotgun (WGS) entry which is preliminary data.</text>
</comment>
<dbReference type="Pfam" id="PF00440">
    <property type="entry name" value="TetR_N"/>
    <property type="match status" value="1"/>
</dbReference>